<protein>
    <recommendedName>
        <fullName evidence="5">High chlorophyll fluorescence 153</fullName>
    </recommendedName>
</protein>
<dbReference type="PANTHER" id="PTHR37753">
    <property type="entry name" value="OS01G0940600 PROTEIN"/>
    <property type="match status" value="1"/>
</dbReference>
<keyword evidence="4" id="KW-1185">Reference proteome</keyword>
<reference evidence="3" key="1">
    <citation type="submission" date="2023-05" db="EMBL/GenBank/DDBJ databases">
        <title>Nepenthes gracilis genome sequencing.</title>
        <authorList>
            <person name="Fukushima K."/>
        </authorList>
    </citation>
    <scope>NUCLEOTIDE SEQUENCE</scope>
    <source>
        <strain evidence="3">SING2019-196</strain>
    </source>
</reference>
<evidence type="ECO:0000313" key="3">
    <source>
        <dbReference type="EMBL" id="GMH30501.1"/>
    </source>
</evidence>
<feature type="transmembrane region" description="Helical" evidence="2">
    <location>
        <begin position="63"/>
        <end position="82"/>
    </location>
</feature>
<accession>A0AAD3TK46</accession>
<comment type="caution">
    <text evidence="3">The sequence shown here is derived from an EMBL/GenBank/DDBJ whole genome shotgun (WGS) entry which is preliminary data.</text>
</comment>
<evidence type="ECO:0008006" key="5">
    <source>
        <dbReference type="Google" id="ProtNLM"/>
    </source>
</evidence>
<keyword evidence="2" id="KW-0812">Transmembrane</keyword>
<name>A0AAD3TK46_NEPGR</name>
<dbReference type="PANTHER" id="PTHR37753:SF1">
    <property type="entry name" value="OS01G0940600 PROTEIN"/>
    <property type="match status" value="1"/>
</dbReference>
<feature type="compositionally biased region" description="Acidic residues" evidence="1">
    <location>
        <begin position="106"/>
        <end position="120"/>
    </location>
</feature>
<gene>
    <name evidence="3" type="ORF">Nepgr_032344</name>
</gene>
<dbReference type="Proteomes" id="UP001279734">
    <property type="component" value="Unassembled WGS sequence"/>
</dbReference>
<keyword evidence="2" id="KW-1133">Transmembrane helix</keyword>
<dbReference type="EMBL" id="BSYO01000038">
    <property type="protein sequence ID" value="GMH30501.1"/>
    <property type="molecule type" value="Genomic_DNA"/>
</dbReference>
<evidence type="ECO:0000313" key="4">
    <source>
        <dbReference type="Proteomes" id="UP001279734"/>
    </source>
</evidence>
<evidence type="ECO:0000256" key="2">
    <source>
        <dbReference type="SAM" id="Phobius"/>
    </source>
</evidence>
<keyword evidence="2" id="KW-0472">Membrane</keyword>
<organism evidence="3 4">
    <name type="scientific">Nepenthes gracilis</name>
    <name type="common">Slender pitcher plant</name>
    <dbReference type="NCBI Taxonomy" id="150966"/>
    <lineage>
        <taxon>Eukaryota</taxon>
        <taxon>Viridiplantae</taxon>
        <taxon>Streptophyta</taxon>
        <taxon>Embryophyta</taxon>
        <taxon>Tracheophyta</taxon>
        <taxon>Spermatophyta</taxon>
        <taxon>Magnoliopsida</taxon>
        <taxon>eudicotyledons</taxon>
        <taxon>Gunneridae</taxon>
        <taxon>Pentapetalae</taxon>
        <taxon>Caryophyllales</taxon>
        <taxon>Nepenthaceae</taxon>
        <taxon>Nepenthes</taxon>
    </lineage>
</organism>
<sequence length="133" mass="15054">MATMLTCTSFCPTLYLSQKAIQSTTKVVCFRWRSAVRFAGKIDSRRKRGVNVVTRAGPSTSSYVFAFVFPLTLLAITIFAAMRIGDRLDEKFLEELAINEALREVDEEDDDSVISVEEEPALSRTRNRPKREV</sequence>
<proteinExistence type="predicted"/>
<dbReference type="AlphaFoldDB" id="A0AAD3TK46"/>
<evidence type="ECO:0000256" key="1">
    <source>
        <dbReference type="SAM" id="MobiDB-lite"/>
    </source>
</evidence>
<feature type="region of interest" description="Disordered" evidence="1">
    <location>
        <begin position="106"/>
        <end position="133"/>
    </location>
</feature>